<name>A0A6G1PDZ6_CHAAH</name>
<proteinExistence type="predicted"/>
<evidence type="ECO:0000256" key="1">
    <source>
        <dbReference type="SAM" id="Coils"/>
    </source>
</evidence>
<feature type="region of interest" description="Disordered" evidence="2">
    <location>
        <begin position="519"/>
        <end position="546"/>
    </location>
</feature>
<evidence type="ECO:0000313" key="4">
    <source>
        <dbReference type="Proteomes" id="UP000503349"/>
    </source>
</evidence>
<accession>A0A6G1PDZ6</accession>
<feature type="compositionally biased region" description="Polar residues" evidence="2">
    <location>
        <begin position="536"/>
        <end position="546"/>
    </location>
</feature>
<sequence length="546" mass="62745">MESQDQNEPQPLISNPGCIFSTEDYLSTAIRAKVGLRDKLEESQQSDCQLMAAKGTISDLTSQLEEAHQDSDENLASLNPKPDMAEQMADTAANVSTVESANGFQAEEMDISELVWELQEAPRNLEVCTAKLLTSADSTENCDQKHSEKVQVLKKGIMDLSVKLQQEQVTLLKKAIKLVPCNTCSAQAEDLEKVICQIQKVHLELLQQALCVKNGHYKNKTSSKHHWIRAHKDQEEQTEQLEQTAEWQVGNGQENFFEKVSDDQKEKAALLFEIQQLKDKLSAEVVLRVKMETTALELEAELRRKTSVLEEAQSKVGQQEQLLLKLKEKAREELQNVESKAQVLKTHEDQEQQVDQLDKTTERRVERGQQNFCEEAGKNQKEKEALLKDKLAAEEANNKRKIQDLEAELFKKTNDVKQAEIKVYLLQKKLLTIKDEANAQRFQVEHLKKVNVGITASKKKAEEQLKVYFTQWEEEKTSLVTAVEGLNQLLNRKQHEWSEQEREMVLRLDDMEKRVAEKLERKSKNRRSWMARHFQRQGSRSTSRLQ</sequence>
<feature type="compositionally biased region" description="Basic residues" evidence="2">
    <location>
        <begin position="523"/>
        <end position="535"/>
    </location>
</feature>
<gene>
    <name evidence="3" type="ORF">EXN66_Car004111</name>
</gene>
<evidence type="ECO:0000313" key="3">
    <source>
        <dbReference type="EMBL" id="KAF3688439.1"/>
    </source>
</evidence>
<feature type="coiled-coil region" evidence="1">
    <location>
        <begin position="295"/>
        <end position="360"/>
    </location>
</feature>
<reference evidence="3 4" key="1">
    <citation type="submission" date="2019-02" db="EMBL/GenBank/DDBJ databases">
        <title>Opniocepnalus argus genome.</title>
        <authorList>
            <person name="Zhou C."/>
            <person name="Xiao S."/>
        </authorList>
    </citation>
    <scope>NUCLEOTIDE SEQUENCE [LARGE SCALE GENOMIC DNA]</scope>
    <source>
        <strain evidence="3">OARG1902GOOAL</strain>
        <tissue evidence="3">Muscle</tissue>
    </source>
</reference>
<reference evidence="4" key="2">
    <citation type="submission" date="2019-02" db="EMBL/GenBank/DDBJ databases">
        <title>Opniocepnalus argus Var Kimnra genome.</title>
        <authorList>
            <person name="Zhou C."/>
            <person name="Xiao S."/>
        </authorList>
    </citation>
    <scope>NUCLEOTIDE SEQUENCE [LARGE SCALE GENOMIC DNA]</scope>
</reference>
<keyword evidence="1" id="KW-0175">Coiled coil</keyword>
<dbReference type="AlphaFoldDB" id="A0A6G1PDZ6"/>
<keyword evidence="4" id="KW-1185">Reference proteome</keyword>
<feature type="coiled-coil region" evidence="1">
    <location>
        <begin position="388"/>
        <end position="422"/>
    </location>
</feature>
<organism evidence="3 4">
    <name type="scientific">Channa argus</name>
    <name type="common">Northern snakehead</name>
    <name type="synonym">Ophicephalus argus</name>
    <dbReference type="NCBI Taxonomy" id="215402"/>
    <lineage>
        <taxon>Eukaryota</taxon>
        <taxon>Metazoa</taxon>
        <taxon>Chordata</taxon>
        <taxon>Craniata</taxon>
        <taxon>Vertebrata</taxon>
        <taxon>Euteleostomi</taxon>
        <taxon>Actinopterygii</taxon>
        <taxon>Neopterygii</taxon>
        <taxon>Teleostei</taxon>
        <taxon>Neoteleostei</taxon>
        <taxon>Acanthomorphata</taxon>
        <taxon>Anabantaria</taxon>
        <taxon>Anabantiformes</taxon>
        <taxon>Channoidei</taxon>
        <taxon>Channidae</taxon>
        <taxon>Channa</taxon>
    </lineage>
</organism>
<protein>
    <submittedName>
        <fullName evidence="3">Uncharacterized protein</fullName>
    </submittedName>
</protein>
<evidence type="ECO:0000256" key="2">
    <source>
        <dbReference type="SAM" id="MobiDB-lite"/>
    </source>
</evidence>
<dbReference type="Proteomes" id="UP000503349">
    <property type="component" value="Chromosome 4"/>
</dbReference>
<dbReference type="EMBL" id="CM015715">
    <property type="protein sequence ID" value="KAF3688439.1"/>
    <property type="molecule type" value="Genomic_DNA"/>
</dbReference>